<protein>
    <recommendedName>
        <fullName evidence="1">Cupin type-2 domain-containing protein</fullName>
    </recommendedName>
</protein>
<dbReference type="Pfam" id="PF07883">
    <property type="entry name" value="Cupin_2"/>
    <property type="match status" value="1"/>
</dbReference>
<organism evidence="2 3">
    <name type="scientific">Devosia insulae DS-56</name>
    <dbReference type="NCBI Taxonomy" id="1116389"/>
    <lineage>
        <taxon>Bacteria</taxon>
        <taxon>Pseudomonadati</taxon>
        <taxon>Pseudomonadota</taxon>
        <taxon>Alphaproteobacteria</taxon>
        <taxon>Hyphomicrobiales</taxon>
        <taxon>Devosiaceae</taxon>
        <taxon>Devosia</taxon>
    </lineage>
</organism>
<dbReference type="InterPro" id="IPR013096">
    <property type="entry name" value="Cupin_2"/>
</dbReference>
<accession>A0A1E5XV38</accession>
<dbReference type="Gene3D" id="2.60.120.10">
    <property type="entry name" value="Jelly Rolls"/>
    <property type="match status" value="1"/>
</dbReference>
<name>A0A1E5XV38_9HYPH</name>
<dbReference type="PANTHER" id="PTHR43346">
    <property type="entry name" value="LIGAND BINDING DOMAIN PROTEIN, PUTATIVE (AFU_ORTHOLOGUE AFUA_6G14370)-RELATED"/>
    <property type="match status" value="1"/>
</dbReference>
<dbReference type="RefSeq" id="WP_069908401.1">
    <property type="nucleotide sequence ID" value="NZ_LAJE02000072.1"/>
</dbReference>
<evidence type="ECO:0000313" key="3">
    <source>
        <dbReference type="Proteomes" id="UP000095463"/>
    </source>
</evidence>
<dbReference type="AlphaFoldDB" id="A0A1E5XV38"/>
<gene>
    <name evidence="2" type="ORF">VW23_011525</name>
</gene>
<dbReference type="EMBL" id="LAJE02000072">
    <property type="protein sequence ID" value="OEO32445.1"/>
    <property type="molecule type" value="Genomic_DNA"/>
</dbReference>
<evidence type="ECO:0000259" key="1">
    <source>
        <dbReference type="Pfam" id="PF07883"/>
    </source>
</evidence>
<feature type="domain" description="Cupin type-2" evidence="1">
    <location>
        <begin position="32"/>
        <end position="97"/>
    </location>
</feature>
<sequence length="118" mass="12540">MSRHAFFIAGDRVVHVANPCGAGFQYQAQSHTLPPQVQVGPHQHEAAETVLVVQQGMIELMVNGAAGYVGAGSFVRIPAKAWFAYRSVGDEAARLLCRTAPAQPARDACKITIQIAAA</sequence>
<dbReference type="InterPro" id="IPR052538">
    <property type="entry name" value="Flavonoid_dioxygenase-like"/>
</dbReference>
<comment type="caution">
    <text evidence="2">The sequence shown here is derived from an EMBL/GenBank/DDBJ whole genome shotgun (WGS) entry which is preliminary data.</text>
</comment>
<evidence type="ECO:0000313" key="2">
    <source>
        <dbReference type="EMBL" id="OEO32445.1"/>
    </source>
</evidence>
<dbReference type="SUPFAM" id="SSF51182">
    <property type="entry name" value="RmlC-like cupins"/>
    <property type="match status" value="1"/>
</dbReference>
<dbReference type="CDD" id="cd02208">
    <property type="entry name" value="cupin_RmlC-like"/>
    <property type="match status" value="1"/>
</dbReference>
<dbReference type="Proteomes" id="UP000095463">
    <property type="component" value="Unassembled WGS sequence"/>
</dbReference>
<keyword evidence="3" id="KW-1185">Reference proteome</keyword>
<dbReference type="PANTHER" id="PTHR43346:SF1">
    <property type="entry name" value="QUERCETIN 2,3-DIOXYGENASE-RELATED"/>
    <property type="match status" value="1"/>
</dbReference>
<proteinExistence type="predicted"/>
<reference evidence="2 3" key="1">
    <citation type="journal article" date="2015" name="Genome Announc.">
        <title>Genome Assemblies of Three Soil-Associated Devosia species: D. insulae, D. limi, and D. soli.</title>
        <authorList>
            <person name="Hassan Y.I."/>
            <person name="Lepp D."/>
            <person name="Zhou T."/>
        </authorList>
    </citation>
    <scope>NUCLEOTIDE SEQUENCE [LARGE SCALE GENOMIC DNA]</scope>
    <source>
        <strain evidence="2 3">DS-56</strain>
    </source>
</reference>
<dbReference type="InterPro" id="IPR014710">
    <property type="entry name" value="RmlC-like_jellyroll"/>
</dbReference>
<dbReference type="InterPro" id="IPR011051">
    <property type="entry name" value="RmlC_Cupin_sf"/>
</dbReference>